<dbReference type="OMA" id="DESSCIQ"/>
<dbReference type="EMBL" id="CT868052">
    <property type="protein sequence ID" value="CAK67511.1"/>
    <property type="molecule type" value="Genomic_DNA"/>
</dbReference>
<dbReference type="OrthoDB" id="302855at2759"/>
<evidence type="ECO:0000256" key="1">
    <source>
        <dbReference type="SAM" id="Phobius"/>
    </source>
</evidence>
<organism evidence="2 3">
    <name type="scientific">Paramecium tetraurelia</name>
    <dbReference type="NCBI Taxonomy" id="5888"/>
    <lineage>
        <taxon>Eukaryota</taxon>
        <taxon>Sar</taxon>
        <taxon>Alveolata</taxon>
        <taxon>Ciliophora</taxon>
        <taxon>Intramacronucleata</taxon>
        <taxon>Oligohymenophorea</taxon>
        <taxon>Peniculida</taxon>
        <taxon>Parameciidae</taxon>
        <taxon>Paramecium</taxon>
    </lineage>
</organism>
<accession>A0C9P4</accession>
<gene>
    <name evidence="2" type="ORF">GSPATT00006817001</name>
</gene>
<dbReference type="InParanoid" id="A0C9P4"/>
<dbReference type="GeneID" id="5020693"/>
<dbReference type="RefSeq" id="XP_001434908.1">
    <property type="nucleotide sequence ID" value="XM_001434871.2"/>
</dbReference>
<proteinExistence type="predicted"/>
<name>A0C9P4_PARTE</name>
<dbReference type="Proteomes" id="UP000000600">
    <property type="component" value="Unassembled WGS sequence"/>
</dbReference>
<keyword evidence="1" id="KW-0812">Transmembrane</keyword>
<sequence>MNTDELENLAQIMNLENDRLQKQQNASVWSQQVCTIIFQSIYGLLFYLFSTTPGYYGDESSCIQLKKFSYILGAATLILVVIHTLLLIYSCSSKSISFLLSAEGVMNTVYGIFSLVIWIMLWIALAQKEECGSLTTLVWVFTILIILGVFLSCCLVCLAAVATSQK</sequence>
<evidence type="ECO:0008006" key="4">
    <source>
        <dbReference type="Google" id="ProtNLM"/>
    </source>
</evidence>
<dbReference type="HOGENOM" id="CLU_1605888_0_0_1"/>
<protein>
    <recommendedName>
        <fullName evidence="4">MARVEL domain-containing protein</fullName>
    </recommendedName>
</protein>
<reference evidence="2 3" key="1">
    <citation type="journal article" date="2006" name="Nature">
        <title>Global trends of whole-genome duplications revealed by the ciliate Paramecium tetraurelia.</title>
        <authorList>
            <consortium name="Genoscope"/>
            <person name="Aury J.-M."/>
            <person name="Jaillon O."/>
            <person name="Duret L."/>
            <person name="Noel B."/>
            <person name="Jubin C."/>
            <person name="Porcel B.M."/>
            <person name="Segurens B."/>
            <person name="Daubin V."/>
            <person name="Anthouard V."/>
            <person name="Aiach N."/>
            <person name="Arnaiz O."/>
            <person name="Billaut A."/>
            <person name="Beisson J."/>
            <person name="Blanc I."/>
            <person name="Bouhouche K."/>
            <person name="Camara F."/>
            <person name="Duharcourt S."/>
            <person name="Guigo R."/>
            <person name="Gogendeau D."/>
            <person name="Katinka M."/>
            <person name="Keller A.-M."/>
            <person name="Kissmehl R."/>
            <person name="Klotz C."/>
            <person name="Koll F."/>
            <person name="Le Moue A."/>
            <person name="Lepere C."/>
            <person name="Malinsky S."/>
            <person name="Nowacki M."/>
            <person name="Nowak J.K."/>
            <person name="Plattner H."/>
            <person name="Poulain J."/>
            <person name="Ruiz F."/>
            <person name="Serrano V."/>
            <person name="Zagulski M."/>
            <person name="Dessen P."/>
            <person name="Betermier M."/>
            <person name="Weissenbach J."/>
            <person name="Scarpelli C."/>
            <person name="Schachter V."/>
            <person name="Sperling L."/>
            <person name="Meyer E."/>
            <person name="Cohen J."/>
            <person name="Wincker P."/>
        </authorList>
    </citation>
    <scope>NUCLEOTIDE SEQUENCE [LARGE SCALE GENOMIC DNA]</scope>
    <source>
        <strain evidence="2 3">Stock d4-2</strain>
    </source>
</reference>
<feature type="transmembrane region" description="Helical" evidence="1">
    <location>
        <begin position="28"/>
        <end position="49"/>
    </location>
</feature>
<keyword evidence="1" id="KW-1133">Transmembrane helix</keyword>
<dbReference type="AlphaFoldDB" id="A0C9P4"/>
<evidence type="ECO:0000313" key="3">
    <source>
        <dbReference type="Proteomes" id="UP000000600"/>
    </source>
</evidence>
<feature type="transmembrane region" description="Helical" evidence="1">
    <location>
        <begin position="104"/>
        <end position="125"/>
    </location>
</feature>
<keyword evidence="1" id="KW-0472">Membrane</keyword>
<keyword evidence="3" id="KW-1185">Reference proteome</keyword>
<dbReference type="KEGG" id="ptm:GSPATT00006817001"/>
<evidence type="ECO:0000313" key="2">
    <source>
        <dbReference type="EMBL" id="CAK67511.1"/>
    </source>
</evidence>
<feature type="transmembrane region" description="Helical" evidence="1">
    <location>
        <begin position="69"/>
        <end position="92"/>
    </location>
</feature>
<feature type="transmembrane region" description="Helical" evidence="1">
    <location>
        <begin position="137"/>
        <end position="162"/>
    </location>
</feature>